<dbReference type="PANTHER" id="PTHR30545:SF2">
    <property type="entry name" value="SUGAR FERMENTATION STIMULATION PROTEIN A"/>
    <property type="match status" value="1"/>
</dbReference>
<dbReference type="Pfam" id="PF17746">
    <property type="entry name" value="SfsA_N"/>
    <property type="match status" value="1"/>
</dbReference>
<dbReference type="Gene3D" id="3.40.1350.60">
    <property type="match status" value="1"/>
</dbReference>
<dbReference type="InterPro" id="IPR041465">
    <property type="entry name" value="SfsA_N"/>
</dbReference>
<dbReference type="AlphaFoldDB" id="A0A511DWV3"/>
<name>A0A511DWV3_LENKE</name>
<evidence type="ECO:0000313" key="2">
    <source>
        <dbReference type="EMBL" id="GEL27648.1"/>
    </source>
</evidence>
<sequence>MQYPNVHLAKFIDRPNRFIAHCQLIDTGEVVTTHVKNTGRTTILQPGVTTALVHNDNPNRKTRYDLVAAKKYDRQWINIDSQAPNKVVKTGLETNYIKLPGIQSISKVNPETTYLDSRLDFAGADNLDRPFFLEVKGVTLINEGIAAFPDAPTTRGLKHVQTLERAVDAGYLAYLLFVIQISNVKKVTIDRDIFNELAVEIGKAQRKSVHVVAYDCKVEPDTLVLDQPVPFDLNQKFVSDGLPSSIGKQSK</sequence>
<evidence type="ECO:0000256" key="1">
    <source>
        <dbReference type="HAMAP-Rule" id="MF_00095"/>
    </source>
</evidence>
<proteinExistence type="inferred from homology"/>
<dbReference type="GO" id="GO:0003677">
    <property type="term" value="F:DNA binding"/>
    <property type="evidence" value="ECO:0007669"/>
    <property type="project" value="InterPro"/>
</dbReference>
<evidence type="ECO:0000313" key="3">
    <source>
        <dbReference type="Proteomes" id="UP000321893"/>
    </source>
</evidence>
<dbReference type="EMBL" id="BJVK01000003">
    <property type="protein sequence ID" value="GEL27648.1"/>
    <property type="molecule type" value="Genomic_DNA"/>
</dbReference>
<accession>A0A511DWV3</accession>
<dbReference type="GeneID" id="71566967"/>
<dbReference type="OrthoDB" id="9802365at2"/>
<dbReference type="PANTHER" id="PTHR30545">
    <property type="entry name" value="SUGAR FERMENTATION STIMULATION PROTEIN A"/>
    <property type="match status" value="1"/>
</dbReference>
<keyword evidence="3" id="KW-1185">Reference proteome</keyword>
<dbReference type="STRING" id="1423764.FC95_GL000160"/>
<dbReference type="RefSeq" id="WP_056982981.1">
    <property type="nucleotide sequence ID" value="NZ_BJVK01000003.1"/>
</dbReference>
<dbReference type="HAMAP" id="MF_00095">
    <property type="entry name" value="SfsA"/>
    <property type="match status" value="1"/>
</dbReference>
<dbReference type="Pfam" id="PF03749">
    <property type="entry name" value="SfsA"/>
    <property type="match status" value="1"/>
</dbReference>
<protein>
    <recommendedName>
        <fullName evidence="1">Sugar fermentation stimulation protein homolog</fullName>
    </recommendedName>
</protein>
<dbReference type="InterPro" id="IPR005224">
    <property type="entry name" value="SfsA"/>
</dbReference>
<comment type="similarity">
    <text evidence="1">Belongs to the SfsA family.</text>
</comment>
<dbReference type="InterPro" id="IPR040452">
    <property type="entry name" value="SfsA_C"/>
</dbReference>
<dbReference type="Gene3D" id="2.40.50.580">
    <property type="match status" value="1"/>
</dbReference>
<dbReference type="NCBIfam" id="TIGR00230">
    <property type="entry name" value="sfsA"/>
    <property type="match status" value="1"/>
</dbReference>
<dbReference type="CDD" id="cd22359">
    <property type="entry name" value="SfsA-like_bacterial"/>
    <property type="match status" value="1"/>
</dbReference>
<gene>
    <name evidence="1 2" type="primary">sfsA</name>
    <name evidence="2" type="ORF">LKE01_04680</name>
</gene>
<reference evidence="2" key="1">
    <citation type="submission" date="2019-07" db="EMBL/GenBank/DDBJ databases">
        <title>Whole genome shotgun sequence of Lactobacillus kefiri NBRC 15888.</title>
        <authorList>
            <person name="Hosoyama A."/>
            <person name="Uohara A."/>
            <person name="Ohji S."/>
            <person name="Ichikawa N."/>
        </authorList>
    </citation>
    <scope>NUCLEOTIDE SEQUENCE [LARGE SCALE GENOMIC DNA]</scope>
    <source>
        <strain evidence="2">NBRC 15888</strain>
    </source>
</reference>
<organism evidence="2 3">
    <name type="scientific">Lentilactobacillus kefiri</name>
    <name type="common">Lactobacillus kefiri</name>
    <dbReference type="NCBI Taxonomy" id="33962"/>
    <lineage>
        <taxon>Bacteria</taxon>
        <taxon>Bacillati</taxon>
        <taxon>Bacillota</taxon>
        <taxon>Bacilli</taxon>
        <taxon>Lactobacillales</taxon>
        <taxon>Lactobacillaceae</taxon>
        <taxon>Lentilactobacillus</taxon>
    </lineage>
</organism>
<dbReference type="Proteomes" id="UP000321893">
    <property type="component" value="Unassembled WGS sequence"/>
</dbReference>
<comment type="caution">
    <text evidence="2">The sequence shown here is derived from an EMBL/GenBank/DDBJ whole genome shotgun (WGS) entry which is preliminary data.</text>
</comment>